<dbReference type="InterPro" id="IPR005754">
    <property type="entry name" value="Sortase"/>
</dbReference>
<organism evidence="2 3">
    <name type="scientific">Kineobactrum salinum</name>
    <dbReference type="NCBI Taxonomy" id="2708301"/>
    <lineage>
        <taxon>Bacteria</taxon>
        <taxon>Pseudomonadati</taxon>
        <taxon>Pseudomonadota</taxon>
        <taxon>Gammaproteobacteria</taxon>
        <taxon>Cellvibrionales</taxon>
        <taxon>Halieaceae</taxon>
        <taxon>Kineobactrum</taxon>
    </lineage>
</organism>
<accession>A0A6C0TXX8</accession>
<dbReference type="InterPro" id="IPR022445">
    <property type="entry name" value="Sortase_proteobact_type"/>
</dbReference>
<dbReference type="KEGG" id="kim:G3T16_03805"/>
<dbReference type="NCBIfam" id="TIGR03784">
    <property type="entry name" value="marine_sortase"/>
    <property type="match status" value="1"/>
</dbReference>
<dbReference type="Gene3D" id="2.40.260.10">
    <property type="entry name" value="Sortase"/>
    <property type="match status" value="1"/>
</dbReference>
<dbReference type="InterPro" id="IPR041999">
    <property type="entry name" value="Sortase_D_1"/>
</dbReference>
<name>A0A6C0TXX8_9GAMM</name>
<evidence type="ECO:0000313" key="3">
    <source>
        <dbReference type="Proteomes" id="UP000477680"/>
    </source>
</evidence>
<evidence type="ECO:0000256" key="1">
    <source>
        <dbReference type="ARBA" id="ARBA00022801"/>
    </source>
</evidence>
<keyword evidence="3" id="KW-1185">Reference proteome</keyword>
<keyword evidence="1 2" id="KW-0378">Hydrolase</keyword>
<dbReference type="Proteomes" id="UP000477680">
    <property type="component" value="Chromosome"/>
</dbReference>
<dbReference type="RefSeq" id="WP_163493901.1">
    <property type="nucleotide sequence ID" value="NZ_CP048711.1"/>
</dbReference>
<proteinExistence type="predicted"/>
<evidence type="ECO:0000313" key="2">
    <source>
        <dbReference type="EMBL" id="QIB64651.1"/>
    </source>
</evidence>
<dbReference type="CDD" id="cd05828">
    <property type="entry name" value="Sortase_D_1"/>
    <property type="match status" value="1"/>
</dbReference>
<dbReference type="InterPro" id="IPR023365">
    <property type="entry name" value="Sortase_dom-sf"/>
</dbReference>
<dbReference type="EC" id="3.4.22.-" evidence="2"/>
<dbReference type="GO" id="GO:0016787">
    <property type="term" value="F:hydrolase activity"/>
    <property type="evidence" value="ECO:0007669"/>
    <property type="project" value="UniProtKB-KW"/>
</dbReference>
<sequence length="208" mass="22338">MFPSSSRPALTLVLLALLASAGWQLSAAGWIHAKAVLAQRLLAHAWQASVHAGAPTKPWPWADTWPVAQLRVPARGVDQYVLSGISGQALAFGPGLHPVFDGSGSGSGNGWALVAGHRDTHFAFMQGLVAGDLVELQWYRGAYRQYRVTQARVVDTRLERLDLPPVTTPHLLLVTCYPFEAANPNGPLRYVVEARAVGSLSAQSGELQ</sequence>
<gene>
    <name evidence="2" type="ORF">G3T16_03805</name>
</gene>
<reference evidence="2 3" key="1">
    <citation type="submission" date="2020-02" db="EMBL/GenBank/DDBJ databases">
        <title>Genome sequencing for Kineobactrum sp. M2.</title>
        <authorList>
            <person name="Park S.-J."/>
        </authorList>
    </citation>
    <scope>NUCLEOTIDE SEQUENCE [LARGE SCALE GENOMIC DNA]</scope>
    <source>
        <strain evidence="2 3">M2</strain>
    </source>
</reference>
<dbReference type="EMBL" id="CP048711">
    <property type="protein sequence ID" value="QIB64651.1"/>
    <property type="molecule type" value="Genomic_DNA"/>
</dbReference>
<dbReference type="SUPFAM" id="SSF63817">
    <property type="entry name" value="Sortase"/>
    <property type="match status" value="1"/>
</dbReference>
<dbReference type="Pfam" id="PF04203">
    <property type="entry name" value="Sortase"/>
    <property type="match status" value="1"/>
</dbReference>
<dbReference type="AlphaFoldDB" id="A0A6C0TXX8"/>
<protein>
    <submittedName>
        <fullName evidence="2">Class GN sortase</fullName>
        <ecNumber evidence="2">3.4.22.-</ecNumber>
    </submittedName>
</protein>